<dbReference type="OrthoDB" id="9808719at2"/>
<gene>
    <name evidence="2" type="ORF">FO440_06465</name>
</gene>
<dbReference type="Pfam" id="PF12680">
    <property type="entry name" value="SnoaL_2"/>
    <property type="match status" value="1"/>
</dbReference>
<reference evidence="2 3" key="1">
    <citation type="submission" date="2019-07" db="EMBL/GenBank/DDBJ databases">
        <authorList>
            <person name="Huq M.A."/>
        </authorList>
    </citation>
    <scope>NUCLEOTIDE SEQUENCE [LARGE SCALE GENOMIC DNA]</scope>
    <source>
        <strain evidence="2 3">MAH-19</strain>
    </source>
</reference>
<dbReference type="InterPro" id="IPR032710">
    <property type="entry name" value="NTF2-like_dom_sf"/>
</dbReference>
<dbReference type="InterPro" id="IPR037401">
    <property type="entry name" value="SnoaL-like"/>
</dbReference>
<dbReference type="RefSeq" id="WP_144247393.1">
    <property type="nucleotide sequence ID" value="NZ_VLPK01000001.1"/>
</dbReference>
<proteinExistence type="predicted"/>
<protein>
    <submittedName>
        <fullName evidence="2">Nuclear transport factor 2 family protein</fullName>
    </submittedName>
</protein>
<dbReference type="AlphaFoldDB" id="A0A556MVJ3"/>
<evidence type="ECO:0000313" key="3">
    <source>
        <dbReference type="Proteomes" id="UP000318733"/>
    </source>
</evidence>
<organism evidence="2 3">
    <name type="scientific">Mucilaginibacter corticis</name>
    <dbReference type="NCBI Taxonomy" id="2597670"/>
    <lineage>
        <taxon>Bacteria</taxon>
        <taxon>Pseudomonadati</taxon>
        <taxon>Bacteroidota</taxon>
        <taxon>Sphingobacteriia</taxon>
        <taxon>Sphingobacteriales</taxon>
        <taxon>Sphingobacteriaceae</taxon>
        <taxon>Mucilaginibacter</taxon>
    </lineage>
</organism>
<evidence type="ECO:0000259" key="1">
    <source>
        <dbReference type="Pfam" id="PF12680"/>
    </source>
</evidence>
<accession>A0A556MVJ3</accession>
<evidence type="ECO:0000313" key="2">
    <source>
        <dbReference type="EMBL" id="TSJ43828.1"/>
    </source>
</evidence>
<feature type="domain" description="SnoaL-like" evidence="1">
    <location>
        <begin position="9"/>
        <end position="104"/>
    </location>
</feature>
<comment type="caution">
    <text evidence="2">The sequence shown here is derived from an EMBL/GenBank/DDBJ whole genome shotgun (WGS) entry which is preliminary data.</text>
</comment>
<dbReference type="EMBL" id="VLPK01000001">
    <property type="protein sequence ID" value="TSJ43828.1"/>
    <property type="molecule type" value="Genomic_DNA"/>
</dbReference>
<dbReference type="CDD" id="cd00531">
    <property type="entry name" value="NTF2_like"/>
    <property type="match status" value="1"/>
</dbReference>
<sequence>MITSVEEMIERYVSAWNEQSLAAYKTAFAECWAPEALYTDPNFELIKGVDGISGLAQKSLEMIPSRTFKILTQPDYHHHVGRYNWQGQFPEGARDGFDYFEFNDKFQITRLVSFFNL</sequence>
<dbReference type="SUPFAM" id="SSF54427">
    <property type="entry name" value="NTF2-like"/>
    <property type="match status" value="1"/>
</dbReference>
<keyword evidence="3" id="KW-1185">Reference proteome</keyword>
<name>A0A556MVJ3_9SPHI</name>
<dbReference type="Gene3D" id="3.10.450.50">
    <property type="match status" value="1"/>
</dbReference>
<dbReference type="Proteomes" id="UP000318733">
    <property type="component" value="Unassembled WGS sequence"/>
</dbReference>